<evidence type="ECO:0000313" key="3">
    <source>
        <dbReference type="Proteomes" id="UP000006038"/>
    </source>
</evidence>
<dbReference type="PANTHER" id="PTHR18868">
    <property type="entry name" value="OS07G0665300 PROTEIN-RELATED"/>
    <property type="match status" value="1"/>
</dbReference>
<organism evidence="2">
    <name type="scientific">Oryza brachyantha</name>
    <name type="common">malo sina</name>
    <dbReference type="NCBI Taxonomy" id="4533"/>
    <lineage>
        <taxon>Eukaryota</taxon>
        <taxon>Viridiplantae</taxon>
        <taxon>Streptophyta</taxon>
        <taxon>Embryophyta</taxon>
        <taxon>Tracheophyta</taxon>
        <taxon>Spermatophyta</taxon>
        <taxon>Magnoliopsida</taxon>
        <taxon>Liliopsida</taxon>
        <taxon>Poales</taxon>
        <taxon>Poaceae</taxon>
        <taxon>BOP clade</taxon>
        <taxon>Oryzoideae</taxon>
        <taxon>Oryzeae</taxon>
        <taxon>Oryzinae</taxon>
        <taxon>Oryza</taxon>
    </lineage>
</organism>
<name>J3LXA6_ORYBR</name>
<evidence type="ECO:0000313" key="2">
    <source>
        <dbReference type="EnsemblPlants" id="OB04G17810.1"/>
    </source>
</evidence>
<evidence type="ECO:0000256" key="1">
    <source>
        <dbReference type="SAM" id="MobiDB-lite"/>
    </source>
</evidence>
<sequence>MYMYLPRLHNALASIGSERAMAAAASVVRVYRTNTSWPRPPGPASSPPPSPSPAPAAARSRPGCSTPTKPPTWPCSPLFPTAPAQPRCSSPPPTATPTSQPAPSRGDAVLEGGVHCIRCDYTAAAGVEGAPVIKDVHERTYGIKQLIVNPIHGRLEVASLARAIEVRKMLTPEHLTTKRKQTGEDTRCSIENQNGCEKGDLIPGSICSDIVSEAGSGNRSKSGMFIPPESDDDPTSILTSASLIRSSVDESKILDNLTIKVRLQNHLVVIGWLDHYDLKHDLAVVNIECLRPFRAATIDSRSQLQSESNIKAVAVGRCFNSGMLTTTSVMEISRLRDELDMAFLGGPVLGSKCGRIAGISCHGGKMAVLLPLDKVIECLKRALKAARLPGYNCSAKEHGTNVYPRFPAPFDQYRNYDISINASNGQLVILLQKTTTSMTRVQDVDHVWRESFEEKFEGDIWSELSKELPSAFSECVVALASFDEDGMLFACTGIFINHYPARILTSASLVRNYDNKSKIDDTLKIEVRLQNKSCVAATLKHYDLRYNVAVVDMICFRSPYAIELKKAIHLAPDIDVVAVGCCFEGCKLMATKGMLVDGRSKLDCKALGVSTCKITKAGIGGPLIDNRQNFIGMNFYDKEETPFLSRKQIQEILRQFDSERHSAAKTIDRGDPYRFGFILSFSCIACENFVK</sequence>
<dbReference type="Gene3D" id="2.40.10.120">
    <property type="match status" value="1"/>
</dbReference>
<feature type="compositionally biased region" description="Pro residues" evidence="1">
    <location>
        <begin position="38"/>
        <end position="54"/>
    </location>
</feature>
<reference evidence="2" key="2">
    <citation type="submission" date="2013-04" db="UniProtKB">
        <authorList>
            <consortium name="EnsemblPlants"/>
        </authorList>
    </citation>
    <scope>IDENTIFICATION</scope>
</reference>
<dbReference type="PANTHER" id="PTHR18868:SF37">
    <property type="entry name" value="OS07G0665300 PROTEIN"/>
    <property type="match status" value="1"/>
</dbReference>
<accession>J3LXA6</accession>
<dbReference type="eggNOG" id="KOG1320">
    <property type="taxonomic scope" value="Eukaryota"/>
</dbReference>
<dbReference type="Gramene" id="OB04G17810.1">
    <property type="protein sequence ID" value="OB04G17810.1"/>
    <property type="gene ID" value="OB04G17810"/>
</dbReference>
<keyword evidence="3" id="KW-1185">Reference proteome</keyword>
<feature type="region of interest" description="Disordered" evidence="1">
    <location>
        <begin position="36"/>
        <end position="107"/>
    </location>
</feature>
<reference evidence="2" key="1">
    <citation type="journal article" date="2013" name="Nat. Commun.">
        <title>Whole-genome sequencing of Oryza brachyantha reveals mechanisms underlying Oryza genome evolution.</title>
        <authorList>
            <person name="Chen J."/>
            <person name="Huang Q."/>
            <person name="Gao D."/>
            <person name="Wang J."/>
            <person name="Lang Y."/>
            <person name="Liu T."/>
            <person name="Li B."/>
            <person name="Bai Z."/>
            <person name="Luis Goicoechea J."/>
            <person name="Liang C."/>
            <person name="Chen C."/>
            <person name="Zhang W."/>
            <person name="Sun S."/>
            <person name="Liao Y."/>
            <person name="Zhang X."/>
            <person name="Yang L."/>
            <person name="Song C."/>
            <person name="Wang M."/>
            <person name="Shi J."/>
            <person name="Liu G."/>
            <person name="Liu J."/>
            <person name="Zhou H."/>
            <person name="Zhou W."/>
            <person name="Yu Q."/>
            <person name="An N."/>
            <person name="Chen Y."/>
            <person name="Cai Q."/>
            <person name="Wang B."/>
            <person name="Liu B."/>
            <person name="Min J."/>
            <person name="Huang Y."/>
            <person name="Wu H."/>
            <person name="Li Z."/>
            <person name="Zhang Y."/>
            <person name="Yin Y."/>
            <person name="Song W."/>
            <person name="Jiang J."/>
            <person name="Jackson S.A."/>
            <person name="Wing R.A."/>
            <person name="Wang J."/>
            <person name="Chen M."/>
        </authorList>
    </citation>
    <scope>NUCLEOTIDE SEQUENCE [LARGE SCALE GENOMIC DNA]</scope>
    <source>
        <strain evidence="2">cv. IRGC 101232</strain>
    </source>
</reference>
<dbReference type="EnsemblPlants" id="OB04G17810.1">
    <property type="protein sequence ID" value="OB04G17810.1"/>
    <property type="gene ID" value="OB04G17810"/>
</dbReference>
<dbReference type="InterPro" id="IPR009003">
    <property type="entry name" value="Peptidase_S1_PA"/>
</dbReference>
<dbReference type="Pfam" id="PF13365">
    <property type="entry name" value="Trypsin_2"/>
    <property type="match status" value="1"/>
</dbReference>
<dbReference type="AlphaFoldDB" id="J3LXA6"/>
<dbReference type="HOGENOM" id="CLU_398702_0_0_1"/>
<dbReference type="SUPFAM" id="SSF50494">
    <property type="entry name" value="Trypsin-like serine proteases"/>
    <property type="match status" value="2"/>
</dbReference>
<protein>
    <submittedName>
        <fullName evidence="2">Uncharacterized protein</fullName>
    </submittedName>
</protein>
<dbReference type="Proteomes" id="UP000006038">
    <property type="component" value="Chromosome 4"/>
</dbReference>
<dbReference type="STRING" id="4533.J3LXA6"/>
<proteinExistence type="predicted"/>